<dbReference type="GO" id="GO:0003682">
    <property type="term" value="F:chromatin binding"/>
    <property type="evidence" value="ECO:0007669"/>
    <property type="project" value="TreeGrafter"/>
</dbReference>
<sequence>MITLMHAYMQHTNMSTSTLLNDPRSWLLSGAHATLADALSALQPELAAAAQDLPSLNHTALPRCLPYTSLAPQIFPLRYVTHSSAGQQGSGAFVDQLPPSILDPRTRITQYGDRQPVYLVSVPDEASPVPADRVMPGAIKTKYPLPGVGHQACVAKYYPAIRGFTGILEWNGNAQDDQDEQHNVPTIHSNLPANVVLPDLVLLHILHTPASVANPATAAADDELSPPTETWIGSRDWVHGLASLLSFLQQEEEGISAGRLQLATSSLLVVTDRDLTAGQLGDTAVRNLQVLHRVLKTHTLPLHQVLVTDALGGEVVPRGVRVVVEPADASSDMVQDVDEHLIKAYVAHVRASNECKMPQPDQDVDKVQEAVEAAYVTDRRKATALDGHAGPAQLHWQLALARRVGRSKGKASVGMDEWEWARTVDAERRERVRRVKEGHKVKQAGEPSGENAAVAEPRR</sequence>
<accession>A0A1Y2H7F9</accession>
<evidence type="ECO:0000256" key="1">
    <source>
        <dbReference type="ARBA" id="ARBA00004123"/>
    </source>
</evidence>
<name>A0A1Y2H7F9_9FUNG</name>
<dbReference type="OrthoDB" id="329666at2759"/>
<dbReference type="Pfam" id="PF09739">
    <property type="entry name" value="MCM_bind"/>
    <property type="match status" value="1"/>
</dbReference>
<dbReference type="InterPro" id="IPR019140">
    <property type="entry name" value="MCM_complex-bd"/>
</dbReference>
<feature type="compositionally biased region" description="Basic residues" evidence="3">
    <location>
        <begin position="431"/>
        <end position="442"/>
    </location>
</feature>
<evidence type="ECO:0000313" key="4">
    <source>
        <dbReference type="EMBL" id="ORZ29891.1"/>
    </source>
</evidence>
<comment type="subcellular location">
    <subcellularLocation>
        <location evidence="1">Nucleus</location>
    </subcellularLocation>
</comment>
<dbReference type="GO" id="GO:0006261">
    <property type="term" value="P:DNA-templated DNA replication"/>
    <property type="evidence" value="ECO:0007669"/>
    <property type="project" value="TreeGrafter"/>
</dbReference>
<evidence type="ECO:0000256" key="3">
    <source>
        <dbReference type="SAM" id="MobiDB-lite"/>
    </source>
</evidence>
<feature type="region of interest" description="Disordered" evidence="3">
    <location>
        <begin position="431"/>
        <end position="459"/>
    </location>
</feature>
<protein>
    <submittedName>
        <fullName evidence="4">Uncharacterized protein</fullName>
    </submittedName>
</protein>
<dbReference type="PANTHER" id="PTHR13489">
    <property type="entry name" value="MINI-CHROMOSOME MAINTENANCE COMPLEX-BINDING PROTEIN"/>
    <property type="match status" value="1"/>
</dbReference>
<gene>
    <name evidence="4" type="ORF">BCR44DRAFT_1447471</name>
</gene>
<evidence type="ECO:0000256" key="2">
    <source>
        <dbReference type="ARBA" id="ARBA00023242"/>
    </source>
</evidence>
<keyword evidence="5" id="KW-1185">Reference proteome</keyword>
<evidence type="ECO:0000313" key="5">
    <source>
        <dbReference type="Proteomes" id="UP000193411"/>
    </source>
</evidence>
<dbReference type="GO" id="GO:0005634">
    <property type="term" value="C:nucleus"/>
    <property type="evidence" value="ECO:0007669"/>
    <property type="project" value="UniProtKB-SubCell"/>
</dbReference>
<reference evidence="4 5" key="1">
    <citation type="submission" date="2016-07" db="EMBL/GenBank/DDBJ databases">
        <title>Pervasive Adenine N6-methylation of Active Genes in Fungi.</title>
        <authorList>
            <consortium name="DOE Joint Genome Institute"/>
            <person name="Mondo S.J."/>
            <person name="Dannebaum R.O."/>
            <person name="Kuo R.C."/>
            <person name="Labutti K."/>
            <person name="Haridas S."/>
            <person name="Kuo A."/>
            <person name="Salamov A."/>
            <person name="Ahrendt S.R."/>
            <person name="Lipzen A."/>
            <person name="Sullivan W."/>
            <person name="Andreopoulos W.B."/>
            <person name="Clum A."/>
            <person name="Lindquist E."/>
            <person name="Daum C."/>
            <person name="Ramamoorthy G.K."/>
            <person name="Gryganskyi A."/>
            <person name="Culley D."/>
            <person name="Magnuson J.K."/>
            <person name="James T.Y."/>
            <person name="O'Malley M.A."/>
            <person name="Stajich J.E."/>
            <person name="Spatafora J.W."/>
            <person name="Visel A."/>
            <person name="Grigoriev I.V."/>
        </authorList>
    </citation>
    <scope>NUCLEOTIDE SEQUENCE [LARGE SCALE GENOMIC DNA]</scope>
    <source>
        <strain evidence="4 5">PL171</strain>
    </source>
</reference>
<comment type="caution">
    <text evidence="4">The sequence shown here is derived from an EMBL/GenBank/DDBJ whole genome shotgun (WGS) entry which is preliminary data.</text>
</comment>
<organism evidence="4 5">
    <name type="scientific">Catenaria anguillulae PL171</name>
    <dbReference type="NCBI Taxonomy" id="765915"/>
    <lineage>
        <taxon>Eukaryota</taxon>
        <taxon>Fungi</taxon>
        <taxon>Fungi incertae sedis</taxon>
        <taxon>Blastocladiomycota</taxon>
        <taxon>Blastocladiomycetes</taxon>
        <taxon>Blastocladiales</taxon>
        <taxon>Catenariaceae</taxon>
        <taxon>Catenaria</taxon>
    </lineage>
</organism>
<dbReference type="Proteomes" id="UP000193411">
    <property type="component" value="Unassembled WGS sequence"/>
</dbReference>
<dbReference type="PANTHER" id="PTHR13489:SF0">
    <property type="entry name" value="MINI-CHROMOSOME MAINTENANCE COMPLEX-BINDING PROTEIN"/>
    <property type="match status" value="1"/>
</dbReference>
<dbReference type="STRING" id="765915.A0A1Y2H7F9"/>
<dbReference type="EMBL" id="MCFL01000122">
    <property type="protein sequence ID" value="ORZ29891.1"/>
    <property type="molecule type" value="Genomic_DNA"/>
</dbReference>
<dbReference type="AlphaFoldDB" id="A0A1Y2H7F9"/>
<proteinExistence type="predicted"/>
<keyword evidence="2" id="KW-0539">Nucleus</keyword>